<evidence type="ECO:0000256" key="1">
    <source>
        <dbReference type="SAM" id="MobiDB-lite"/>
    </source>
</evidence>
<dbReference type="STRING" id="6689.A0A423U9Y2"/>
<feature type="region of interest" description="Disordered" evidence="1">
    <location>
        <begin position="109"/>
        <end position="128"/>
    </location>
</feature>
<organism evidence="2 3">
    <name type="scientific">Penaeus vannamei</name>
    <name type="common">Whiteleg shrimp</name>
    <name type="synonym">Litopenaeus vannamei</name>
    <dbReference type="NCBI Taxonomy" id="6689"/>
    <lineage>
        <taxon>Eukaryota</taxon>
        <taxon>Metazoa</taxon>
        <taxon>Ecdysozoa</taxon>
        <taxon>Arthropoda</taxon>
        <taxon>Crustacea</taxon>
        <taxon>Multicrustacea</taxon>
        <taxon>Malacostraca</taxon>
        <taxon>Eumalacostraca</taxon>
        <taxon>Eucarida</taxon>
        <taxon>Decapoda</taxon>
        <taxon>Dendrobranchiata</taxon>
        <taxon>Penaeoidea</taxon>
        <taxon>Penaeidae</taxon>
        <taxon>Penaeus</taxon>
    </lineage>
</organism>
<reference evidence="2 3" key="1">
    <citation type="submission" date="2018-04" db="EMBL/GenBank/DDBJ databases">
        <authorList>
            <person name="Zhang X."/>
            <person name="Yuan J."/>
            <person name="Li F."/>
            <person name="Xiang J."/>
        </authorList>
    </citation>
    <scope>NUCLEOTIDE SEQUENCE [LARGE SCALE GENOMIC DNA]</scope>
    <source>
        <tissue evidence="2">Muscle</tissue>
    </source>
</reference>
<dbReference type="EMBL" id="QCYY01000260">
    <property type="protein sequence ID" value="ROT85500.1"/>
    <property type="molecule type" value="Genomic_DNA"/>
</dbReference>
<accession>A0A423U9Y2</accession>
<keyword evidence="3" id="KW-1185">Reference proteome</keyword>
<name>A0A423U9Y2_PENVA</name>
<evidence type="ECO:0000313" key="2">
    <source>
        <dbReference type="EMBL" id="ROT85500.1"/>
    </source>
</evidence>
<dbReference type="AlphaFoldDB" id="A0A423U9Y2"/>
<dbReference type="SUPFAM" id="SSF56655">
    <property type="entry name" value="Carbohydrate phosphatase"/>
    <property type="match status" value="1"/>
</dbReference>
<dbReference type="OrthoDB" id="411145at2759"/>
<protein>
    <submittedName>
        <fullName evidence="2">Putative 3</fullName>
    </submittedName>
</protein>
<gene>
    <name evidence="2" type="ORF">C7M84_012684</name>
</gene>
<evidence type="ECO:0000313" key="3">
    <source>
        <dbReference type="Proteomes" id="UP000283509"/>
    </source>
</evidence>
<dbReference type="Gene3D" id="3.30.540.10">
    <property type="entry name" value="Fructose-1,6-Bisphosphatase, subunit A, domain 1"/>
    <property type="match status" value="1"/>
</dbReference>
<dbReference type="Proteomes" id="UP000283509">
    <property type="component" value="Unassembled WGS sequence"/>
</dbReference>
<sequence length="186" mass="19539">MSLAQGAPLLSRLVSSSVAIASQAGHSVRDLQTEADRAAQRCIISSLNKCFPKITIIGEEGEDETTVASGSIFDPSTTSLVDVTCPPHLSSMAEEEVGAAVCSQHGGPLNLSESGDGESGGAGTPCHGKHARTLPRTFSEWNDLCDVRDDMKTAYVCWPAATTLLQAATIASLYGADQWLCQTFHA</sequence>
<reference evidence="2 3" key="2">
    <citation type="submission" date="2019-01" db="EMBL/GenBank/DDBJ databases">
        <title>The decoding of complex shrimp genome reveals the adaptation for benthos swimmer, frequently molting mechanism and breeding impact on genome.</title>
        <authorList>
            <person name="Sun Y."/>
            <person name="Gao Y."/>
            <person name="Yu Y."/>
        </authorList>
    </citation>
    <scope>NUCLEOTIDE SEQUENCE [LARGE SCALE GENOMIC DNA]</scope>
    <source>
        <tissue evidence="2">Muscle</tissue>
    </source>
</reference>
<proteinExistence type="predicted"/>
<comment type="caution">
    <text evidence="2">The sequence shown here is derived from an EMBL/GenBank/DDBJ whole genome shotgun (WGS) entry which is preliminary data.</text>
</comment>